<organism evidence="2 3">
    <name type="scientific">Streptomyces afghaniensis 772</name>
    <dbReference type="NCBI Taxonomy" id="1283301"/>
    <lineage>
        <taxon>Bacteria</taxon>
        <taxon>Bacillati</taxon>
        <taxon>Actinomycetota</taxon>
        <taxon>Actinomycetes</taxon>
        <taxon>Kitasatosporales</taxon>
        <taxon>Streptomycetaceae</taxon>
        <taxon>Streptomyces</taxon>
    </lineage>
</organism>
<dbReference type="AlphaFoldDB" id="S4N155"/>
<sequence length="53" mass="6124">MCPRCGLHTHGRERRTSSNLEVKALAHRPDIPHNRPEPPFPRSPSPRPPQRPR</sequence>
<name>S4N155_9ACTN</name>
<feature type="region of interest" description="Disordered" evidence="1">
    <location>
        <begin position="1"/>
        <end position="53"/>
    </location>
</feature>
<evidence type="ECO:0000256" key="1">
    <source>
        <dbReference type="SAM" id="MobiDB-lite"/>
    </source>
</evidence>
<evidence type="ECO:0000313" key="2">
    <source>
        <dbReference type="EMBL" id="EPJ40312.1"/>
    </source>
</evidence>
<reference evidence="2 3" key="1">
    <citation type="submission" date="2013-02" db="EMBL/GenBank/DDBJ databases">
        <title>Draft Genome Sequence of Streptomyces afghaniensis, Which Produces Compounds of the Julimycin B-Complex.</title>
        <authorList>
            <person name="Gruening B.A."/>
            <person name="Praeg A."/>
            <person name="Erxleben A."/>
            <person name="Guenther S."/>
            <person name="Fiedler H.-P."/>
            <person name="Goodfellow M."/>
            <person name="Mueller M."/>
        </authorList>
    </citation>
    <scope>NUCLEOTIDE SEQUENCE [LARGE SCALE GENOMIC DNA]</scope>
    <source>
        <strain evidence="2 3">772</strain>
    </source>
</reference>
<dbReference type="Proteomes" id="UP000015001">
    <property type="component" value="Unassembled WGS sequence"/>
</dbReference>
<keyword evidence="3" id="KW-1185">Reference proteome</keyword>
<proteinExistence type="predicted"/>
<gene>
    <name evidence="2" type="ORF">STAFG_2636</name>
</gene>
<protein>
    <submittedName>
        <fullName evidence="2">Uncharacterized protein</fullName>
    </submittedName>
</protein>
<comment type="caution">
    <text evidence="2">The sequence shown here is derived from an EMBL/GenBank/DDBJ whole genome shotgun (WGS) entry which is preliminary data.</text>
</comment>
<dbReference type="HOGENOM" id="CLU_3066498_0_0_11"/>
<accession>S4N155</accession>
<dbReference type="EMBL" id="AOPY01001380">
    <property type="protein sequence ID" value="EPJ40312.1"/>
    <property type="molecule type" value="Genomic_DNA"/>
</dbReference>
<feature type="compositionally biased region" description="Basic and acidic residues" evidence="1">
    <location>
        <begin position="27"/>
        <end position="36"/>
    </location>
</feature>
<dbReference type="PATRIC" id="fig|1283301.3.peg.2610"/>
<feature type="compositionally biased region" description="Pro residues" evidence="1">
    <location>
        <begin position="37"/>
        <end position="53"/>
    </location>
</feature>
<evidence type="ECO:0000313" key="3">
    <source>
        <dbReference type="Proteomes" id="UP000015001"/>
    </source>
</evidence>